<accession>A0A914A255</accession>
<organism evidence="1 2">
    <name type="scientific">Patiria miniata</name>
    <name type="common">Bat star</name>
    <name type="synonym">Asterina miniata</name>
    <dbReference type="NCBI Taxonomy" id="46514"/>
    <lineage>
        <taxon>Eukaryota</taxon>
        <taxon>Metazoa</taxon>
        <taxon>Echinodermata</taxon>
        <taxon>Eleutherozoa</taxon>
        <taxon>Asterozoa</taxon>
        <taxon>Asteroidea</taxon>
        <taxon>Valvatacea</taxon>
        <taxon>Valvatida</taxon>
        <taxon>Asterinidae</taxon>
        <taxon>Patiria</taxon>
    </lineage>
</organism>
<dbReference type="GeneID" id="119729368"/>
<protein>
    <submittedName>
        <fullName evidence="1">Uncharacterized protein</fullName>
    </submittedName>
</protein>
<reference evidence="1" key="1">
    <citation type="submission" date="2022-11" db="UniProtKB">
        <authorList>
            <consortium name="EnsemblMetazoa"/>
        </authorList>
    </citation>
    <scope>IDENTIFICATION</scope>
</reference>
<proteinExistence type="predicted"/>
<dbReference type="EnsemblMetazoa" id="XM_038201989.1">
    <property type="protein sequence ID" value="XP_038057917.1"/>
    <property type="gene ID" value="LOC119729368"/>
</dbReference>
<keyword evidence="2" id="KW-1185">Reference proteome</keyword>
<dbReference type="AlphaFoldDB" id="A0A914A255"/>
<dbReference type="RefSeq" id="XP_038057917.1">
    <property type="nucleotide sequence ID" value="XM_038201989.1"/>
</dbReference>
<dbReference type="Proteomes" id="UP000887568">
    <property type="component" value="Unplaced"/>
</dbReference>
<name>A0A914A255_PATMI</name>
<sequence>MVKWERSKTVVLRSSAVGCINISCQHIDLLHASPYIYPVPVLMKQLSQPITLFRFGACNSALSPVSLLQGRLIQRLMYLVSYRDKIREHDSTIVQQWLRIHHPLTY</sequence>
<evidence type="ECO:0000313" key="2">
    <source>
        <dbReference type="Proteomes" id="UP000887568"/>
    </source>
</evidence>
<evidence type="ECO:0000313" key="1">
    <source>
        <dbReference type="EnsemblMetazoa" id="XP_038057917.1"/>
    </source>
</evidence>